<dbReference type="KEGG" id="kdj:28969161"/>
<dbReference type="GeneID" id="28969161"/>
<dbReference type="AlphaFoldDB" id="A0A1A6A3G7"/>
<reference evidence="2" key="2">
    <citation type="submission" date="2013-07" db="EMBL/GenBank/DDBJ databases">
        <authorList>
            <consortium name="The Broad Institute Genome Sequencing Platform"/>
            <person name="Cuomo C."/>
            <person name="Litvintseva A."/>
            <person name="Chen Y."/>
            <person name="Heitman J."/>
            <person name="Sun S."/>
            <person name="Springer D."/>
            <person name="Dromer F."/>
            <person name="Young S.K."/>
            <person name="Zeng Q."/>
            <person name="Gargeya S."/>
            <person name="Fitzgerald M."/>
            <person name="Abouelleil A."/>
            <person name="Alvarado L."/>
            <person name="Berlin A.M."/>
            <person name="Chapman S.B."/>
            <person name="Dewar J."/>
            <person name="Goldberg J."/>
            <person name="Griggs A."/>
            <person name="Gujja S."/>
            <person name="Hansen M."/>
            <person name="Howarth C."/>
            <person name="Imamovic A."/>
            <person name="Larimer J."/>
            <person name="McCowan C."/>
            <person name="Murphy C."/>
            <person name="Pearson M."/>
            <person name="Priest M."/>
            <person name="Roberts A."/>
            <person name="Saif S."/>
            <person name="Shea T."/>
            <person name="Sykes S."/>
            <person name="Wortman J."/>
            <person name="Nusbaum C."/>
            <person name="Birren B."/>
        </authorList>
    </citation>
    <scope>NUCLEOTIDE SEQUENCE</scope>
    <source>
        <strain evidence="2">CBS 10117</strain>
    </source>
</reference>
<keyword evidence="3" id="KW-1185">Reference proteome</keyword>
<organism evidence="1">
    <name type="scientific">Kwoniella dejecticola CBS 10117</name>
    <dbReference type="NCBI Taxonomy" id="1296121"/>
    <lineage>
        <taxon>Eukaryota</taxon>
        <taxon>Fungi</taxon>
        <taxon>Dikarya</taxon>
        <taxon>Basidiomycota</taxon>
        <taxon>Agaricomycotina</taxon>
        <taxon>Tremellomycetes</taxon>
        <taxon>Tremellales</taxon>
        <taxon>Cryptococcaceae</taxon>
        <taxon>Kwoniella</taxon>
    </lineage>
</organism>
<dbReference type="OrthoDB" id="2566101at2759"/>
<sequence length="376" mass="43102">MDKITSIDISIQDPQLLKGKRNDFLQLVEGLTLNRSFDQLGSATASDPGKPYFRSQQAFLTLLSGYLERWQDKVDLTAEMSSMSLSSLDQEGIATAHPETSPATILLKKHLYTTHLWEGFEAELSFTLIKPNGHSISSTKAVIVQLTHPQYFYRGQWKLEFSYGDEYDDLDRDRAMLAIQRDSWSYQQLPRTVMRDKIPTYLGMFHRSFNFTFKSDDFSQTVRGSSGRRIDLFAMILDWPGEIVDLAQGSLEDYLIPASTLLKCYQLYDDLNQLNILHDGSLSQINFFLNKATGDAKIFNFWNAELADDYADEKRRLRGHRNIEAEKARVEENRQIVLNRKNRPRPLPISFGPMPDHFFTDFASPLPTPTESTVTS</sequence>
<name>A0A1A6A3G7_9TREE</name>
<dbReference type="RefSeq" id="XP_018262445.1">
    <property type="nucleotide sequence ID" value="XM_018408754.1"/>
</dbReference>
<gene>
    <name evidence="1" type="ORF">I303_05462</name>
    <name evidence="2" type="ORF">I303_105093</name>
</gene>
<reference evidence="1" key="1">
    <citation type="submission" date="2013-07" db="EMBL/GenBank/DDBJ databases">
        <title>The Genome Sequence of Cryptococcus dejecticola CBS10117.</title>
        <authorList>
            <consortium name="The Broad Institute Genome Sequencing Platform"/>
            <person name="Cuomo C."/>
            <person name="Litvintseva A."/>
            <person name="Chen Y."/>
            <person name="Heitman J."/>
            <person name="Sun S."/>
            <person name="Springer D."/>
            <person name="Dromer F."/>
            <person name="Young S.K."/>
            <person name="Zeng Q."/>
            <person name="Gargeya S."/>
            <person name="Fitzgerald M."/>
            <person name="Abouelleil A."/>
            <person name="Alvarado L."/>
            <person name="Berlin A.M."/>
            <person name="Chapman S.B."/>
            <person name="Dewar J."/>
            <person name="Goldberg J."/>
            <person name="Griggs A."/>
            <person name="Gujja S."/>
            <person name="Hansen M."/>
            <person name="Howarth C."/>
            <person name="Imamovic A."/>
            <person name="Larimer J."/>
            <person name="McCowan C."/>
            <person name="Murphy C."/>
            <person name="Pearson M."/>
            <person name="Priest M."/>
            <person name="Roberts A."/>
            <person name="Saif S."/>
            <person name="Shea T."/>
            <person name="Sykes S."/>
            <person name="Wortman J."/>
            <person name="Nusbaum C."/>
            <person name="Birren B."/>
        </authorList>
    </citation>
    <scope>NUCLEOTIDE SEQUENCE [LARGE SCALE GENOMIC DNA]</scope>
    <source>
        <strain evidence="1">CBS 10117</strain>
    </source>
</reference>
<protein>
    <submittedName>
        <fullName evidence="1">Uncharacterized protein</fullName>
    </submittedName>
</protein>
<evidence type="ECO:0000313" key="2">
    <source>
        <dbReference type="EMBL" id="WWC62497.1"/>
    </source>
</evidence>
<dbReference type="Proteomes" id="UP000078595">
    <property type="component" value="Chromosome 6"/>
</dbReference>
<dbReference type="EMBL" id="KI894032">
    <property type="protein sequence ID" value="OBR84603.1"/>
    <property type="molecule type" value="Genomic_DNA"/>
</dbReference>
<evidence type="ECO:0000313" key="1">
    <source>
        <dbReference type="EMBL" id="OBR84603.1"/>
    </source>
</evidence>
<dbReference type="EMBL" id="CP144535">
    <property type="protein sequence ID" value="WWC62497.1"/>
    <property type="molecule type" value="Genomic_DNA"/>
</dbReference>
<reference evidence="2" key="3">
    <citation type="submission" date="2024-02" db="EMBL/GenBank/DDBJ databases">
        <title>Comparative genomics of Cryptococcus and Kwoniella reveals pathogenesis evolution and contrasting modes of karyotype evolution via chromosome fusion or intercentromeric recombination.</title>
        <authorList>
            <person name="Coelho M.A."/>
            <person name="David-Palma M."/>
            <person name="Shea T."/>
            <person name="Bowers K."/>
            <person name="McGinley-Smith S."/>
            <person name="Mohammad A.W."/>
            <person name="Gnirke A."/>
            <person name="Yurkov A.M."/>
            <person name="Nowrousian M."/>
            <person name="Sun S."/>
            <person name="Cuomo C.A."/>
            <person name="Heitman J."/>
        </authorList>
    </citation>
    <scope>NUCLEOTIDE SEQUENCE</scope>
    <source>
        <strain evidence="2">CBS 10117</strain>
    </source>
</reference>
<accession>A0A1A6A3G7</accession>
<evidence type="ECO:0000313" key="3">
    <source>
        <dbReference type="Proteomes" id="UP000078595"/>
    </source>
</evidence>
<proteinExistence type="predicted"/>
<dbReference type="VEuPathDB" id="FungiDB:I303_05462"/>